<comment type="caution">
    <text evidence="2">The sequence shown here is derived from an EMBL/GenBank/DDBJ whole genome shotgun (WGS) entry which is preliminary data.</text>
</comment>
<reference evidence="2 3" key="1">
    <citation type="journal article" date="2019" name="Int. J. Syst. Evol. Microbiol.">
        <title>The Global Catalogue of Microorganisms (GCM) 10K type strain sequencing project: providing services to taxonomists for standard genome sequencing and annotation.</title>
        <authorList>
            <consortium name="The Broad Institute Genomics Platform"/>
            <consortium name="The Broad Institute Genome Sequencing Center for Infectious Disease"/>
            <person name="Wu L."/>
            <person name="Ma J."/>
        </authorList>
    </citation>
    <scope>NUCLEOTIDE SEQUENCE [LARGE SCALE GENOMIC DNA]</scope>
    <source>
        <strain evidence="2 3">JCM 16221</strain>
    </source>
</reference>
<evidence type="ECO:0008006" key="4">
    <source>
        <dbReference type="Google" id="ProtNLM"/>
    </source>
</evidence>
<dbReference type="EMBL" id="BAAARA010000007">
    <property type="protein sequence ID" value="GAA2345821.1"/>
    <property type="molecule type" value="Genomic_DNA"/>
</dbReference>
<evidence type="ECO:0000313" key="2">
    <source>
        <dbReference type="EMBL" id="GAA2345821.1"/>
    </source>
</evidence>
<dbReference type="Proteomes" id="UP001501218">
    <property type="component" value="Unassembled WGS sequence"/>
</dbReference>
<feature type="transmembrane region" description="Helical" evidence="1">
    <location>
        <begin position="24"/>
        <end position="42"/>
    </location>
</feature>
<keyword evidence="1" id="KW-0472">Membrane</keyword>
<evidence type="ECO:0000313" key="3">
    <source>
        <dbReference type="Proteomes" id="UP001501218"/>
    </source>
</evidence>
<accession>A0ABN3G7P5</accession>
<feature type="transmembrane region" description="Helical" evidence="1">
    <location>
        <begin position="48"/>
        <end position="65"/>
    </location>
</feature>
<keyword evidence="3" id="KW-1185">Reference proteome</keyword>
<protein>
    <recommendedName>
        <fullName evidence="4">TPM domain-containing protein</fullName>
    </recommendedName>
</protein>
<proteinExistence type="predicted"/>
<sequence length="208" mass="21619">MGEAETVSLDLLDRRAVRARARNVAIAAVVVAAALGGIVSLFAGPLGFGVTAAVVAIPLLLLALTESRKTVQLRGHEVVAKALGSRVVDVHEATRFDLFVTDLRGTRTINVLIGGNGKAVSVSLAMYAGTGGRELGIYGLRRLADTLAGNADTRALVLSQLIVAQLQAEARGEAAPNRPLYQLASQAPQGSMAKRLNSDAVARFVAAL</sequence>
<keyword evidence="1" id="KW-0812">Transmembrane</keyword>
<keyword evidence="1" id="KW-1133">Transmembrane helix</keyword>
<gene>
    <name evidence="2" type="ORF">GCM10009854_23360</name>
</gene>
<dbReference type="RefSeq" id="WP_344130061.1">
    <property type="nucleotide sequence ID" value="NZ_BAAARA010000007.1"/>
</dbReference>
<evidence type="ECO:0000256" key="1">
    <source>
        <dbReference type="SAM" id="Phobius"/>
    </source>
</evidence>
<name>A0ABN3G7P5_9PSEU</name>
<organism evidence="2 3">
    <name type="scientific">Saccharopolyspora halophila</name>
    <dbReference type="NCBI Taxonomy" id="405551"/>
    <lineage>
        <taxon>Bacteria</taxon>
        <taxon>Bacillati</taxon>
        <taxon>Actinomycetota</taxon>
        <taxon>Actinomycetes</taxon>
        <taxon>Pseudonocardiales</taxon>
        <taxon>Pseudonocardiaceae</taxon>
        <taxon>Saccharopolyspora</taxon>
    </lineage>
</organism>